<evidence type="ECO:0000313" key="4">
    <source>
        <dbReference type="Proteomes" id="UP001562354"/>
    </source>
</evidence>
<dbReference type="Proteomes" id="UP001562354">
    <property type="component" value="Unassembled WGS sequence"/>
</dbReference>
<feature type="compositionally biased region" description="Basic and acidic residues" evidence="1">
    <location>
        <begin position="528"/>
        <end position="539"/>
    </location>
</feature>
<organism evidence="3 4">
    <name type="scientific">Neodothiora populina</name>
    <dbReference type="NCBI Taxonomy" id="2781224"/>
    <lineage>
        <taxon>Eukaryota</taxon>
        <taxon>Fungi</taxon>
        <taxon>Dikarya</taxon>
        <taxon>Ascomycota</taxon>
        <taxon>Pezizomycotina</taxon>
        <taxon>Dothideomycetes</taxon>
        <taxon>Dothideomycetidae</taxon>
        <taxon>Dothideales</taxon>
        <taxon>Dothioraceae</taxon>
        <taxon>Neodothiora</taxon>
    </lineage>
</organism>
<dbReference type="SUPFAM" id="SSF53474">
    <property type="entry name" value="alpha/beta-Hydrolases"/>
    <property type="match status" value="1"/>
</dbReference>
<evidence type="ECO:0000313" key="3">
    <source>
        <dbReference type="EMBL" id="KAL1311357.1"/>
    </source>
</evidence>
<reference evidence="3 4" key="1">
    <citation type="submission" date="2024-07" db="EMBL/GenBank/DDBJ databases">
        <title>Draft sequence of the Neodothiora populina.</title>
        <authorList>
            <person name="Drown D.D."/>
            <person name="Schuette U.S."/>
            <person name="Buechlein A.B."/>
            <person name="Rusch D.R."/>
            <person name="Winton L.W."/>
            <person name="Adams G.A."/>
        </authorList>
    </citation>
    <scope>NUCLEOTIDE SEQUENCE [LARGE SCALE GENOMIC DNA]</scope>
    <source>
        <strain evidence="3 4">CPC 39397</strain>
    </source>
</reference>
<name>A0ABR3PP70_9PEZI</name>
<dbReference type="PANTHER" id="PTHR33840">
    <property type="match status" value="1"/>
</dbReference>
<evidence type="ECO:0000256" key="1">
    <source>
        <dbReference type="SAM" id="MobiDB-lite"/>
    </source>
</evidence>
<feature type="domain" description="T6SS Phospholipase effector Tle1-like catalytic" evidence="2">
    <location>
        <begin position="26"/>
        <end position="309"/>
    </location>
</feature>
<sequence>MPASSIADTLRTRERDLSLVKDEPYKRLIVAEDGTWLNSDNGALKDISTPSNVTRISRAIRPQSSDGIQQIVYYHRGVGSSAGLVDRVYGGITGEGLSENVREGYDFVATNYELGDELFFFGFSRGAFTARAIAGLIGEIGVLTKKGMPFFAEIYKDVQHRHDPDYKPQYPDLPFRNKPSALDPRYREELARRGLTLLDVPIKAIGVWDTVGSLGTPRIGWLEKVGIQSSANKTMSFYDTRLSNCIGNAFQALALDEKRSSFSPALWEKPPGNRTRLRQVWFPGVHSNIGGGYTDQELANLTLAWMMSQVRPFLDMDLDYLLEQQDETDRFYERTNQRIRPWSWGRIYDSMSGIYALGGSTTRTPGRYYAIDPSTGNETDSPLRDTCEYIHPSARTRLKFKGPGAGSDDDKDVPYECKALADWKLVVDYPENSEFFDEDAKRAPPRTLDVIWKLRTRQTNVTTRVLPESPLWPLERELLELDPDIEAYALNPSATVGGGSRSSKSSHGREGGSDSRSGGTTRRTRSSKGGDSRRSRGRR</sequence>
<dbReference type="PANTHER" id="PTHR33840:SF1">
    <property type="entry name" value="TLE1 PHOSPHOLIPASE DOMAIN-CONTAINING PROTEIN"/>
    <property type="match status" value="1"/>
</dbReference>
<dbReference type="InterPro" id="IPR029058">
    <property type="entry name" value="AB_hydrolase_fold"/>
</dbReference>
<dbReference type="InterPro" id="IPR018712">
    <property type="entry name" value="Tle1-like_cat"/>
</dbReference>
<protein>
    <recommendedName>
        <fullName evidence="2">T6SS Phospholipase effector Tle1-like catalytic domain-containing protein</fullName>
    </recommendedName>
</protein>
<gene>
    <name evidence="3" type="ORF">AAFC00_001531</name>
</gene>
<dbReference type="GeneID" id="95975234"/>
<proteinExistence type="predicted"/>
<dbReference type="RefSeq" id="XP_069204206.1">
    <property type="nucleotide sequence ID" value="XM_069340734.1"/>
</dbReference>
<dbReference type="Pfam" id="PF09994">
    <property type="entry name" value="T6SS_Tle1-like_cat"/>
    <property type="match status" value="1"/>
</dbReference>
<dbReference type="EMBL" id="JBFMKM010000003">
    <property type="protein sequence ID" value="KAL1311357.1"/>
    <property type="molecule type" value="Genomic_DNA"/>
</dbReference>
<evidence type="ECO:0000259" key="2">
    <source>
        <dbReference type="Pfam" id="PF09994"/>
    </source>
</evidence>
<comment type="caution">
    <text evidence="3">The sequence shown here is derived from an EMBL/GenBank/DDBJ whole genome shotgun (WGS) entry which is preliminary data.</text>
</comment>
<accession>A0ABR3PP70</accession>
<feature type="region of interest" description="Disordered" evidence="1">
    <location>
        <begin position="490"/>
        <end position="539"/>
    </location>
</feature>
<keyword evidence="4" id="KW-1185">Reference proteome</keyword>